<organism evidence="1 2">
    <name type="scientific">Brassica cretica</name>
    <name type="common">Mustard</name>
    <dbReference type="NCBI Taxonomy" id="69181"/>
    <lineage>
        <taxon>Eukaryota</taxon>
        <taxon>Viridiplantae</taxon>
        <taxon>Streptophyta</taxon>
        <taxon>Embryophyta</taxon>
        <taxon>Tracheophyta</taxon>
        <taxon>Spermatophyta</taxon>
        <taxon>Magnoliopsida</taxon>
        <taxon>eudicotyledons</taxon>
        <taxon>Gunneridae</taxon>
        <taxon>Pentapetalae</taxon>
        <taxon>rosids</taxon>
        <taxon>malvids</taxon>
        <taxon>Brassicales</taxon>
        <taxon>Brassicaceae</taxon>
        <taxon>Brassiceae</taxon>
        <taxon>Brassica</taxon>
    </lineage>
</organism>
<gene>
    <name evidence="1" type="ORF">DY000_02032403</name>
</gene>
<sequence length="62" mass="6833">MVCTTCLSAGSTCPNEDPHWKQRKLSRGWRVEGLKKGGVFGCEIQDGGHELKEKEMGVKPDS</sequence>
<protein>
    <submittedName>
        <fullName evidence="1">Uncharacterized protein</fullName>
    </submittedName>
</protein>
<proteinExistence type="predicted"/>
<keyword evidence="2" id="KW-1185">Reference proteome</keyword>
<accession>A0ABQ7DFK3</accession>
<comment type="caution">
    <text evidence="1">The sequence shown here is derived from an EMBL/GenBank/DDBJ whole genome shotgun (WGS) entry which is preliminary data.</text>
</comment>
<dbReference type="EMBL" id="QGKV02000649">
    <property type="protein sequence ID" value="KAF3576787.1"/>
    <property type="molecule type" value="Genomic_DNA"/>
</dbReference>
<dbReference type="Proteomes" id="UP000266723">
    <property type="component" value="Unassembled WGS sequence"/>
</dbReference>
<evidence type="ECO:0000313" key="1">
    <source>
        <dbReference type="EMBL" id="KAF3576787.1"/>
    </source>
</evidence>
<name>A0ABQ7DFK3_BRACR</name>
<evidence type="ECO:0000313" key="2">
    <source>
        <dbReference type="Proteomes" id="UP000266723"/>
    </source>
</evidence>
<reference evidence="1 2" key="1">
    <citation type="journal article" date="2020" name="BMC Genomics">
        <title>Intraspecific diversification of the crop wild relative Brassica cretica Lam. using demographic model selection.</title>
        <authorList>
            <person name="Kioukis A."/>
            <person name="Michalopoulou V.A."/>
            <person name="Briers L."/>
            <person name="Pirintsos S."/>
            <person name="Studholme D.J."/>
            <person name="Pavlidis P."/>
            <person name="Sarris P.F."/>
        </authorList>
    </citation>
    <scope>NUCLEOTIDE SEQUENCE [LARGE SCALE GENOMIC DNA]</scope>
    <source>
        <strain evidence="2">cv. PFS-1207/04</strain>
    </source>
</reference>